<name>A0A9N8MMW3_9FLAO</name>
<reference evidence="1" key="1">
    <citation type="submission" date="2020-12" db="EMBL/GenBank/DDBJ databases">
        <authorList>
            <person name="Rodrigo-Torres L."/>
            <person name="Arahal R. D."/>
            <person name="Lucena T."/>
        </authorList>
    </citation>
    <scope>NUCLEOTIDE SEQUENCE</scope>
    <source>
        <strain evidence="1">CECT 9390</strain>
    </source>
</reference>
<sequence>MITVGTSQGIVANTVYPLISPYQYTQREHLSSNYYTKNQIEGLIERLTNF</sequence>
<dbReference type="EMBL" id="CAJIMS010000001">
    <property type="protein sequence ID" value="CAD7804720.1"/>
    <property type="molecule type" value="Genomic_DNA"/>
</dbReference>
<evidence type="ECO:0000313" key="1">
    <source>
        <dbReference type="EMBL" id="CAD7804720.1"/>
    </source>
</evidence>
<gene>
    <name evidence="1" type="ORF">CHRY9390_01264</name>
</gene>
<keyword evidence="2" id="KW-1185">Reference proteome</keyword>
<comment type="caution">
    <text evidence="1">The sequence shown here is derived from an EMBL/GenBank/DDBJ whole genome shotgun (WGS) entry which is preliminary data.</text>
</comment>
<dbReference type="Proteomes" id="UP000662618">
    <property type="component" value="Unassembled WGS sequence"/>
</dbReference>
<accession>A0A9N8MMW3</accession>
<organism evidence="1 2">
    <name type="scientific">Chryseobacterium aquaeductus</name>
    <dbReference type="NCBI Taxonomy" id="2675056"/>
    <lineage>
        <taxon>Bacteria</taxon>
        <taxon>Pseudomonadati</taxon>
        <taxon>Bacteroidota</taxon>
        <taxon>Flavobacteriia</taxon>
        <taxon>Flavobacteriales</taxon>
        <taxon>Weeksellaceae</taxon>
        <taxon>Chryseobacterium group</taxon>
        <taxon>Chryseobacterium</taxon>
    </lineage>
</organism>
<proteinExistence type="predicted"/>
<dbReference type="AlphaFoldDB" id="A0A9N8MMW3"/>
<protein>
    <submittedName>
        <fullName evidence="1">Uncharacterized protein</fullName>
    </submittedName>
</protein>
<evidence type="ECO:0000313" key="2">
    <source>
        <dbReference type="Proteomes" id="UP000662618"/>
    </source>
</evidence>